<dbReference type="SUPFAM" id="SSF53335">
    <property type="entry name" value="S-adenosyl-L-methionine-dependent methyltransferases"/>
    <property type="match status" value="1"/>
</dbReference>
<feature type="domain" description="PABS" evidence="6">
    <location>
        <begin position="57"/>
        <end position="323"/>
    </location>
</feature>
<reference evidence="7 8" key="1">
    <citation type="journal article" date="2015" name="Antonie Van Leeuwenhoek">
        <title>Lampropedia puyangensis sp. nov., isolated from symptomatic bark of Populus ? euramericana canker and emended description of Lampropedia hyalina (Ehrenberg 1832) Lee et al. 2004.</title>
        <authorList>
            <person name="Li Y."/>
            <person name="Wang T."/>
            <person name="Piao C.G."/>
            <person name="Wang L.F."/>
            <person name="Tian G.Z."/>
            <person name="Zhu T.H."/>
            <person name="Guo M.W."/>
        </authorList>
    </citation>
    <scope>NUCLEOTIDE SEQUENCE [LARGE SCALE GENOMIC DNA]</scope>
    <source>
        <strain evidence="7 8">2-bin</strain>
    </source>
</reference>
<dbReference type="PANTHER" id="PTHR43317">
    <property type="entry name" value="THERMOSPERMINE SYNTHASE ACAULIS5"/>
    <property type="match status" value="1"/>
</dbReference>
<feature type="active site" description="Proton acceptor" evidence="4">
    <location>
        <position position="226"/>
    </location>
</feature>
<dbReference type="Gene3D" id="3.40.50.150">
    <property type="entry name" value="Vaccinia Virus protein VP39"/>
    <property type="match status" value="1"/>
</dbReference>
<dbReference type="InterPro" id="IPR029063">
    <property type="entry name" value="SAM-dependent_MTases_sf"/>
</dbReference>
<evidence type="ECO:0000256" key="2">
    <source>
        <dbReference type="ARBA" id="ARBA00022679"/>
    </source>
</evidence>
<dbReference type="GO" id="GO:0016740">
    <property type="term" value="F:transferase activity"/>
    <property type="evidence" value="ECO:0007669"/>
    <property type="project" value="UniProtKB-UniRule"/>
</dbReference>
<dbReference type="CDD" id="cd02440">
    <property type="entry name" value="AdoMet_MTases"/>
    <property type="match status" value="1"/>
</dbReference>
<proteinExistence type="inferred from homology"/>
<gene>
    <name evidence="7" type="ORF">E9531_07590</name>
</gene>
<dbReference type="GO" id="GO:0006596">
    <property type="term" value="P:polyamine biosynthetic process"/>
    <property type="evidence" value="ECO:0007669"/>
    <property type="project" value="UniProtKB-UniRule"/>
</dbReference>
<evidence type="ECO:0000256" key="1">
    <source>
        <dbReference type="ARBA" id="ARBA00007867"/>
    </source>
</evidence>
<dbReference type="PANTHER" id="PTHR43317:SF1">
    <property type="entry name" value="THERMOSPERMINE SYNTHASE ACAULIS5"/>
    <property type="match status" value="1"/>
</dbReference>
<evidence type="ECO:0000259" key="6">
    <source>
        <dbReference type="PROSITE" id="PS51006"/>
    </source>
</evidence>
<dbReference type="EMBL" id="STFG01000006">
    <property type="protein sequence ID" value="THU02532.1"/>
    <property type="molecule type" value="Genomic_DNA"/>
</dbReference>
<name>A0A4S8FAB8_9BURK</name>
<evidence type="ECO:0000313" key="8">
    <source>
        <dbReference type="Proteomes" id="UP000308917"/>
    </source>
</evidence>
<keyword evidence="8" id="KW-1185">Reference proteome</keyword>
<comment type="caution">
    <text evidence="7">The sequence shown here is derived from an EMBL/GenBank/DDBJ whole genome shotgun (WGS) entry which is preliminary data.</text>
</comment>
<sequence>MVAVVQHCSASTQVSAQSLAMRQSSLLLCCWLRLPSLMAWAALIGIFCTLKPQAALATQPFQTASTTSNNQQAPSLETRLMEDTFALQTIVRGQHVDVMVMEGAAFRCMSFDRRSLYQSCMFKAQPNALALEYTRGLLAGMRLLRKPPQKLLLIGMGGGSIAKAVMHDYPEVQLDVVELDPAVVQVARDWFAFTPSAQVTVYEMDARVFVRQQLRKNAAYDLIMLDAFDHDYIPEHLLTVEFLQQVRQLLTTGGIVAANTFARGRLLPHEEATWQAVFPHLWRAQRLMNDILYAAIEPLVQSPQSDALQDQLTGPWQQYPASEVPRSAARPLTDQWSPTNILRTQP</sequence>
<feature type="region of interest" description="Disordered" evidence="5">
    <location>
        <begin position="319"/>
        <end position="346"/>
    </location>
</feature>
<accession>A0A4S8FAB8</accession>
<feature type="compositionally biased region" description="Polar residues" evidence="5">
    <location>
        <begin position="334"/>
        <end position="346"/>
    </location>
</feature>
<dbReference type="Proteomes" id="UP000308917">
    <property type="component" value="Unassembled WGS sequence"/>
</dbReference>
<dbReference type="NCBIfam" id="NF037959">
    <property type="entry name" value="MFS_SpdSyn"/>
    <property type="match status" value="1"/>
</dbReference>
<evidence type="ECO:0000256" key="3">
    <source>
        <dbReference type="ARBA" id="ARBA00023115"/>
    </source>
</evidence>
<keyword evidence="3 4" id="KW-0620">Polyamine biosynthesis</keyword>
<evidence type="ECO:0000256" key="5">
    <source>
        <dbReference type="SAM" id="MobiDB-lite"/>
    </source>
</evidence>
<organism evidence="7 8">
    <name type="scientific">Lampropedia puyangensis</name>
    <dbReference type="NCBI Taxonomy" id="1330072"/>
    <lineage>
        <taxon>Bacteria</taxon>
        <taxon>Pseudomonadati</taxon>
        <taxon>Pseudomonadota</taxon>
        <taxon>Betaproteobacteria</taxon>
        <taxon>Burkholderiales</taxon>
        <taxon>Comamonadaceae</taxon>
        <taxon>Lampropedia</taxon>
    </lineage>
</organism>
<keyword evidence="2 4" id="KW-0808">Transferase</keyword>
<dbReference type="Pfam" id="PF01564">
    <property type="entry name" value="Spermine_synth"/>
    <property type="match status" value="1"/>
</dbReference>
<dbReference type="PROSITE" id="PS51006">
    <property type="entry name" value="PABS_2"/>
    <property type="match status" value="1"/>
</dbReference>
<dbReference type="InterPro" id="IPR030374">
    <property type="entry name" value="PABS"/>
</dbReference>
<evidence type="ECO:0000256" key="4">
    <source>
        <dbReference type="PROSITE-ProRule" id="PRU00354"/>
    </source>
</evidence>
<comment type="similarity">
    <text evidence="1">Belongs to the spermidine/spermine synthase family.</text>
</comment>
<dbReference type="AlphaFoldDB" id="A0A4S8FAB8"/>
<evidence type="ECO:0000313" key="7">
    <source>
        <dbReference type="EMBL" id="THU02532.1"/>
    </source>
</evidence>
<protein>
    <submittedName>
        <fullName evidence="7">Spermidine synthase</fullName>
    </submittedName>
</protein>